<proteinExistence type="predicted"/>
<organism evidence="1 2">
    <name type="scientific">Chaenocephalus aceratus</name>
    <name type="common">Blackfin icefish</name>
    <name type="synonym">Chaenichthys aceratus</name>
    <dbReference type="NCBI Taxonomy" id="36190"/>
    <lineage>
        <taxon>Eukaryota</taxon>
        <taxon>Metazoa</taxon>
        <taxon>Chordata</taxon>
        <taxon>Craniata</taxon>
        <taxon>Vertebrata</taxon>
        <taxon>Euteleostomi</taxon>
        <taxon>Actinopterygii</taxon>
        <taxon>Neopterygii</taxon>
        <taxon>Teleostei</taxon>
        <taxon>Neoteleostei</taxon>
        <taxon>Acanthomorphata</taxon>
        <taxon>Eupercaria</taxon>
        <taxon>Perciformes</taxon>
        <taxon>Notothenioidei</taxon>
        <taxon>Channichthyidae</taxon>
        <taxon>Chaenocephalus</taxon>
    </lineage>
</organism>
<gene>
    <name evidence="1" type="ORF">KUCAC02_031105</name>
</gene>
<protein>
    <submittedName>
        <fullName evidence="1">Uncharacterized protein</fullName>
    </submittedName>
</protein>
<sequence length="202" mass="22730">MERKYFPDFGVLVPHPPSKPPEPKPPALSHRHRLAPGKHVEKQKPGPTSQQSQQSQRSQTSYFPRGGDSPKVQIPYQTAPGQIPRKLEIERRRREYLKLDIEQLLAEQGIYSNLLMPTHQSSSEDHETTTDNPVSPYLSLQVFDNEDFECRNPGDWLALGIAEKSLEQKPIPAKALLPTDDEIILMSHKAPPGVQLASSRCA</sequence>
<name>A0ACB9XM77_CHAAC</name>
<dbReference type="Proteomes" id="UP001057452">
    <property type="component" value="Chromosome 5"/>
</dbReference>
<evidence type="ECO:0000313" key="2">
    <source>
        <dbReference type="Proteomes" id="UP001057452"/>
    </source>
</evidence>
<keyword evidence="2" id="KW-1185">Reference proteome</keyword>
<evidence type="ECO:0000313" key="1">
    <source>
        <dbReference type="EMBL" id="KAI4827733.1"/>
    </source>
</evidence>
<dbReference type="EMBL" id="CM043789">
    <property type="protein sequence ID" value="KAI4827733.1"/>
    <property type="molecule type" value="Genomic_DNA"/>
</dbReference>
<reference evidence="1" key="1">
    <citation type="submission" date="2022-05" db="EMBL/GenBank/DDBJ databases">
        <title>Chromosome-level genome of Chaenocephalus aceratus.</title>
        <authorList>
            <person name="Park H."/>
        </authorList>
    </citation>
    <scope>NUCLEOTIDE SEQUENCE</scope>
    <source>
        <strain evidence="1">KU_202001</strain>
    </source>
</reference>
<accession>A0ACB9XM77</accession>
<comment type="caution">
    <text evidence="1">The sequence shown here is derived from an EMBL/GenBank/DDBJ whole genome shotgun (WGS) entry which is preliminary data.</text>
</comment>